<gene>
    <name evidence="1" type="ORF">DIS18_13010</name>
</gene>
<proteinExistence type="predicted"/>
<reference evidence="2" key="3">
    <citation type="submission" date="2018-05" db="EMBL/GenBank/DDBJ databases">
        <authorList>
            <person name="Lu D."/>
        </authorList>
    </citation>
    <scope>NUCLEOTIDE SEQUENCE [LARGE SCALE GENOMIC DNA]</scope>
    <source>
        <strain evidence="2">ZY111</strain>
    </source>
</reference>
<dbReference type="Gene3D" id="2.160.20.10">
    <property type="entry name" value="Single-stranded right-handed beta-helix, Pectin lyase-like"/>
    <property type="match status" value="2"/>
</dbReference>
<dbReference type="AlphaFoldDB" id="A0A2U2X342"/>
<keyword evidence="1" id="KW-0456">Lyase</keyword>
<dbReference type="GO" id="GO:0016829">
    <property type="term" value="F:lyase activity"/>
    <property type="evidence" value="ECO:0007669"/>
    <property type="project" value="UniProtKB-KW"/>
</dbReference>
<protein>
    <submittedName>
        <fullName evidence="1">Alginate lyase</fullName>
    </submittedName>
</protein>
<reference evidence="2" key="1">
    <citation type="submission" date="2018-05" db="EMBL/GenBank/DDBJ databases">
        <title>Algibacter marinivivus sp. nov., isolated from sample around a algae.</title>
        <authorList>
            <person name="Lu D."/>
        </authorList>
    </citation>
    <scope>NUCLEOTIDE SEQUENCE [LARGE SCALE GENOMIC DNA]</scope>
    <source>
        <strain evidence="2">ZY111</strain>
    </source>
</reference>
<reference evidence="1 2" key="2">
    <citation type="submission" date="2018-05" db="EMBL/GenBank/DDBJ databases">
        <title>Algibacter marinivivus sp. nov., isolated from sample around a algae.</title>
        <authorList>
            <person name="Zhong X."/>
        </authorList>
    </citation>
    <scope>NUCLEOTIDE SEQUENCE [LARGE SCALE GENOMIC DNA]</scope>
    <source>
        <strain evidence="1 2">ZY111</strain>
    </source>
</reference>
<dbReference type="OrthoDB" id="6475864at2"/>
<accession>A0A2U2X342</accession>
<keyword evidence="2" id="KW-1185">Reference proteome</keyword>
<dbReference type="RefSeq" id="WP_109353512.1">
    <property type="nucleotide sequence ID" value="NZ_QFRI01000003.1"/>
</dbReference>
<dbReference type="InterPro" id="IPR039513">
    <property type="entry name" value="PL-6"/>
</dbReference>
<dbReference type="SMART" id="SM00710">
    <property type="entry name" value="PbH1"/>
    <property type="match status" value="6"/>
</dbReference>
<dbReference type="EMBL" id="QFRI01000003">
    <property type="protein sequence ID" value="PWH82174.1"/>
    <property type="molecule type" value="Genomic_DNA"/>
</dbReference>
<dbReference type="Pfam" id="PF14592">
    <property type="entry name" value="Chondroitinas_B"/>
    <property type="match status" value="1"/>
</dbReference>
<dbReference type="InterPro" id="IPR012334">
    <property type="entry name" value="Pectin_lyas_fold"/>
</dbReference>
<evidence type="ECO:0000313" key="2">
    <source>
        <dbReference type="Proteomes" id="UP000245375"/>
    </source>
</evidence>
<dbReference type="CDD" id="cd14251">
    <property type="entry name" value="PL-6"/>
    <property type="match status" value="1"/>
</dbReference>
<dbReference type="InterPro" id="IPR011050">
    <property type="entry name" value="Pectin_lyase_fold/virulence"/>
</dbReference>
<sequence>MSHLFKNVTLIFLCILLYSVSCKESPTKNAIQVDNIEELNDAIKNANPGDNIVLANGVWSDVEIKFRGQGTQQNPIVLKAETNGKVSIEGKSFLKFGGQFLVVEGLHFKNGYSPSGSVVDFKISDDEIANNCKVTNCVIEDFNKPKRDNSDLWVQFWGRHNELSNCYIAGKTNRGPTVRVSIAGIESINNYHQIINNHFGPRPVKGGPSGETIQLGDSYTSMSPSHTYVANNLFEECNGEVEVISSKTNFNVFKNNVFYKSEGSLVTRHGNYATIDGNYFIGDGVNENYGGIRIINTGHWVINNYFFNLKGKSFRSPLAVMNGIPKSPLNRYNQVTDVLVAYNTYVNCSSPWQFGVGTNIAQADVLPKSEIRSARAIRTTVANNVIYNEKGLESIIVENDKADGVTFKSNVINNQGIAFKDFDKGIVEASLELRKLSDNVYIPVGIPEGFEAYNGFDFNTIEVDLLGVSRKDDKSIGAITGKNVSNPNILDKSKYGTTWFSNEVEEKEPNTILVAINDNLQSKIDEAEDGDIIILESGKHFIKESLIINKTLTIKSEDKTKMVLFYSGTAKTPLFSLQPYGKLTVNNLNLKGNASNFAFASLKENMSNHFGLSVTNSEISDFGYVLKAYKESFAERITFENTSISNCENGIELSEETNDKGDYNTEYLTVSNCVFNNVKENVIDYYRGGYDESTIGGNLLVSNSTFTNCGAKEKNKMLLNHRGIVNVNITKNTFINNPVQFVSILWGAKNNIESENSLTNSGKIKTEENLKLKLMY</sequence>
<comment type="caution">
    <text evidence="1">The sequence shown here is derived from an EMBL/GenBank/DDBJ whole genome shotgun (WGS) entry which is preliminary data.</text>
</comment>
<name>A0A2U2X342_9FLAO</name>
<dbReference type="InterPro" id="IPR006626">
    <property type="entry name" value="PbH1"/>
</dbReference>
<dbReference type="Proteomes" id="UP000245375">
    <property type="component" value="Unassembled WGS sequence"/>
</dbReference>
<evidence type="ECO:0000313" key="1">
    <source>
        <dbReference type="EMBL" id="PWH82174.1"/>
    </source>
</evidence>
<organism evidence="1 2">
    <name type="scientific">Algibacter marinivivus</name>
    <dbReference type="NCBI Taxonomy" id="2100723"/>
    <lineage>
        <taxon>Bacteria</taxon>
        <taxon>Pseudomonadati</taxon>
        <taxon>Bacteroidota</taxon>
        <taxon>Flavobacteriia</taxon>
        <taxon>Flavobacteriales</taxon>
        <taxon>Flavobacteriaceae</taxon>
        <taxon>Algibacter</taxon>
    </lineage>
</organism>
<dbReference type="SUPFAM" id="SSF51126">
    <property type="entry name" value="Pectin lyase-like"/>
    <property type="match status" value="2"/>
</dbReference>